<evidence type="ECO:0000313" key="1">
    <source>
        <dbReference type="Proteomes" id="UP000887576"/>
    </source>
</evidence>
<protein>
    <submittedName>
        <fullName evidence="2">Transcription initiation factor IIA subunit 2</fullName>
    </submittedName>
</protein>
<dbReference type="WBParaSite" id="JU765_v2.g6205.t1">
    <property type="protein sequence ID" value="JU765_v2.g6205.t1"/>
    <property type="gene ID" value="JU765_v2.g6205"/>
</dbReference>
<organism evidence="1 2">
    <name type="scientific">Panagrolaimus sp. JU765</name>
    <dbReference type="NCBI Taxonomy" id="591449"/>
    <lineage>
        <taxon>Eukaryota</taxon>
        <taxon>Metazoa</taxon>
        <taxon>Ecdysozoa</taxon>
        <taxon>Nematoda</taxon>
        <taxon>Chromadorea</taxon>
        <taxon>Rhabditida</taxon>
        <taxon>Tylenchina</taxon>
        <taxon>Panagrolaimomorpha</taxon>
        <taxon>Panagrolaimoidea</taxon>
        <taxon>Panagrolaimidae</taxon>
        <taxon>Panagrolaimus</taxon>
    </lineage>
</organism>
<accession>A0AC34RF22</accession>
<dbReference type="Proteomes" id="UP000887576">
    <property type="component" value="Unplaced"/>
</dbReference>
<sequence>MAYQMYRSTTLGEALEHVLQDFQNDGHIPPMLTKRVMDIFDKVFTTNLSNRTKNRYTYRAEKLRAYRFCDNVWTFIIEDVNIKDQQNKQSMTANNLKIVACDANRKV</sequence>
<name>A0AC34RF22_9BILA</name>
<reference evidence="2" key="1">
    <citation type="submission" date="2022-11" db="UniProtKB">
        <authorList>
            <consortium name="WormBaseParasite"/>
        </authorList>
    </citation>
    <scope>IDENTIFICATION</scope>
</reference>
<proteinExistence type="predicted"/>
<evidence type="ECO:0000313" key="2">
    <source>
        <dbReference type="WBParaSite" id="JU765_v2.g6205.t1"/>
    </source>
</evidence>